<evidence type="ECO:0000313" key="2">
    <source>
        <dbReference type="Proteomes" id="UP000297280"/>
    </source>
</evidence>
<reference evidence="1 2" key="1">
    <citation type="submission" date="2017-12" db="EMBL/GenBank/DDBJ databases">
        <title>Comparative genomics of Botrytis spp.</title>
        <authorList>
            <person name="Valero-Jimenez C.A."/>
            <person name="Tapia P."/>
            <person name="Veloso J."/>
            <person name="Silva-Moreno E."/>
            <person name="Staats M."/>
            <person name="Valdes J.H."/>
            <person name="Van Kan J.A.L."/>
        </authorList>
    </citation>
    <scope>NUCLEOTIDE SEQUENCE [LARGE SCALE GENOMIC DNA]</scope>
    <source>
        <strain evidence="1 2">MUCL3349</strain>
    </source>
</reference>
<name>A0A4Z1KP52_9HELO</name>
<sequence>MPKRTASYHQVFTAAIGRYVISIFSTHLHASKTSAVHTLKPLSNDKEYVPGYKIGSLSTQVQQTTPYVINIISCAQWNQLAVSFRIIALVVIKIFIRIGASETQARLYNTCYAERLPMNG</sequence>
<dbReference type="Proteomes" id="UP000297280">
    <property type="component" value="Unassembled WGS sequence"/>
</dbReference>
<keyword evidence="2" id="KW-1185">Reference proteome</keyword>
<proteinExistence type="predicted"/>
<gene>
    <name evidence="1" type="ORF">BPOR_0241g00130</name>
</gene>
<dbReference type="EMBL" id="PQXO01000241">
    <property type="protein sequence ID" value="TGO87228.1"/>
    <property type="molecule type" value="Genomic_DNA"/>
</dbReference>
<evidence type="ECO:0000313" key="1">
    <source>
        <dbReference type="EMBL" id="TGO87228.1"/>
    </source>
</evidence>
<comment type="caution">
    <text evidence="1">The sequence shown here is derived from an EMBL/GenBank/DDBJ whole genome shotgun (WGS) entry which is preliminary data.</text>
</comment>
<protein>
    <submittedName>
        <fullName evidence="1">Uncharacterized protein</fullName>
    </submittedName>
</protein>
<organism evidence="1 2">
    <name type="scientific">Botrytis porri</name>
    <dbReference type="NCBI Taxonomy" id="87229"/>
    <lineage>
        <taxon>Eukaryota</taxon>
        <taxon>Fungi</taxon>
        <taxon>Dikarya</taxon>
        <taxon>Ascomycota</taxon>
        <taxon>Pezizomycotina</taxon>
        <taxon>Leotiomycetes</taxon>
        <taxon>Helotiales</taxon>
        <taxon>Sclerotiniaceae</taxon>
        <taxon>Botrytis</taxon>
    </lineage>
</organism>
<accession>A0A4Z1KP52</accession>
<dbReference type="AlphaFoldDB" id="A0A4Z1KP52"/>